<evidence type="ECO:0000256" key="3">
    <source>
        <dbReference type="ARBA" id="ARBA00022670"/>
    </source>
</evidence>
<keyword evidence="10" id="KW-0732">Signal</keyword>
<dbReference type="GO" id="GO:0006508">
    <property type="term" value="P:proteolysis"/>
    <property type="evidence" value="ECO:0007669"/>
    <property type="project" value="UniProtKB-KW"/>
</dbReference>
<evidence type="ECO:0000256" key="4">
    <source>
        <dbReference type="ARBA" id="ARBA00022692"/>
    </source>
</evidence>
<dbReference type="RefSeq" id="WP_070116109.1">
    <property type="nucleotide sequence ID" value="NZ_MASR01000001.1"/>
</dbReference>
<dbReference type="Pfam" id="PF01252">
    <property type="entry name" value="Peptidase_A8"/>
    <property type="match status" value="1"/>
</dbReference>
<keyword evidence="4 9" id="KW-0812">Transmembrane</keyword>
<dbReference type="EMBL" id="MASR01000001">
    <property type="protein sequence ID" value="OFE12492.1"/>
    <property type="molecule type" value="Genomic_DNA"/>
</dbReference>
<dbReference type="Pfam" id="PF01610">
    <property type="entry name" value="DDE_Tnp_ISL3"/>
    <property type="match status" value="1"/>
</dbReference>
<comment type="caution">
    <text evidence="12">The sequence shown here is derived from an EMBL/GenBank/DDBJ whole genome shotgun (WGS) entry which is preliminary data.</text>
</comment>
<dbReference type="PANTHER" id="PTHR33695">
    <property type="entry name" value="LIPOPROTEIN SIGNAL PEPTIDASE"/>
    <property type="match status" value="1"/>
</dbReference>
<protein>
    <recommendedName>
        <fullName evidence="11">Transposase IS204/IS1001/IS1096/IS1165 DDE domain-containing protein</fullName>
    </recommendedName>
</protein>
<evidence type="ECO:0000256" key="8">
    <source>
        <dbReference type="ARBA" id="ARBA00023136"/>
    </source>
</evidence>
<evidence type="ECO:0000256" key="10">
    <source>
        <dbReference type="SAM" id="SignalP"/>
    </source>
</evidence>
<accession>A0A1E8CJL5</accession>
<evidence type="ECO:0000313" key="12">
    <source>
        <dbReference type="EMBL" id="OFE12492.1"/>
    </source>
</evidence>
<sequence length="265" mass="30186">MLIIGKKLSPYALLSISGLLAASDQAVKWLVQQSMAYGEYVSVTPFFNWVHLWNTGAAFSLFANGGGWQRYFFIGIAVVVSIFLIKLILENRQKGEERTLLDLLATRRQDVLTSYPMKLKDRQKVEIVSMNKWSPFYDIWDATTRLQAEAAVDEGIATTPKGQKEVSSDLIRPVGNWREEFTAYFDTDMPVTNAYTESINRLAKDKNREGRGYSFEVMRARMLYTTKHKKKAPTAKISPFYKKTIGYGLQDFAKELNYGVDLSTI</sequence>
<organism evidence="12 13">
    <name type="scientific">Pseudohongiella acticola</name>
    <dbReference type="NCBI Taxonomy" id="1524254"/>
    <lineage>
        <taxon>Bacteria</taxon>
        <taxon>Pseudomonadati</taxon>
        <taxon>Pseudomonadota</taxon>
        <taxon>Gammaproteobacteria</taxon>
        <taxon>Pseudomonadales</taxon>
        <taxon>Pseudohongiellaceae</taxon>
        <taxon>Pseudohongiella</taxon>
    </lineage>
</organism>
<evidence type="ECO:0000256" key="1">
    <source>
        <dbReference type="ARBA" id="ARBA00006139"/>
    </source>
</evidence>
<feature type="signal peptide" evidence="10">
    <location>
        <begin position="1"/>
        <end position="21"/>
    </location>
</feature>
<dbReference type="STRING" id="1524254.PHACT_04550"/>
<keyword evidence="7 9" id="KW-1133">Transmembrane helix</keyword>
<evidence type="ECO:0000259" key="11">
    <source>
        <dbReference type="Pfam" id="PF01610"/>
    </source>
</evidence>
<evidence type="ECO:0000256" key="9">
    <source>
        <dbReference type="SAM" id="Phobius"/>
    </source>
</evidence>
<feature type="transmembrane region" description="Helical" evidence="9">
    <location>
        <begin position="71"/>
        <end position="89"/>
    </location>
</feature>
<dbReference type="InterPro" id="IPR002560">
    <property type="entry name" value="Transposase_DDE"/>
</dbReference>
<keyword evidence="13" id="KW-1185">Reference proteome</keyword>
<keyword evidence="8 9" id="KW-0472">Membrane</keyword>
<keyword evidence="3" id="KW-0645">Protease</keyword>
<dbReference type="GO" id="GO:0016020">
    <property type="term" value="C:membrane"/>
    <property type="evidence" value="ECO:0007669"/>
    <property type="project" value="InterPro"/>
</dbReference>
<gene>
    <name evidence="12" type="ORF">PHACT_04550</name>
</gene>
<feature type="chain" id="PRO_5009212179" description="Transposase IS204/IS1001/IS1096/IS1165 DDE domain-containing protein" evidence="10">
    <location>
        <begin position="22"/>
        <end position="265"/>
    </location>
</feature>
<evidence type="ECO:0000256" key="7">
    <source>
        <dbReference type="ARBA" id="ARBA00022989"/>
    </source>
</evidence>
<evidence type="ECO:0000256" key="2">
    <source>
        <dbReference type="ARBA" id="ARBA00022475"/>
    </source>
</evidence>
<dbReference type="AlphaFoldDB" id="A0A1E8CJL5"/>
<evidence type="ECO:0000256" key="6">
    <source>
        <dbReference type="ARBA" id="ARBA00022801"/>
    </source>
</evidence>
<feature type="domain" description="Transposase IS204/IS1001/IS1096/IS1165 DDE" evidence="11">
    <location>
        <begin position="136"/>
        <end position="222"/>
    </location>
</feature>
<keyword evidence="5" id="KW-0064">Aspartyl protease</keyword>
<comment type="similarity">
    <text evidence="1">Belongs to the peptidase A8 family.</text>
</comment>
<evidence type="ECO:0000313" key="13">
    <source>
        <dbReference type="Proteomes" id="UP000175669"/>
    </source>
</evidence>
<dbReference type="Proteomes" id="UP000175669">
    <property type="component" value="Unassembled WGS sequence"/>
</dbReference>
<evidence type="ECO:0000256" key="5">
    <source>
        <dbReference type="ARBA" id="ARBA00022750"/>
    </source>
</evidence>
<dbReference type="InterPro" id="IPR001872">
    <property type="entry name" value="Peptidase_A8"/>
</dbReference>
<keyword evidence="2" id="KW-1003">Cell membrane</keyword>
<dbReference type="OrthoDB" id="5289059at2"/>
<keyword evidence="6" id="KW-0378">Hydrolase</keyword>
<dbReference type="PANTHER" id="PTHR33695:SF1">
    <property type="entry name" value="LIPOPROTEIN SIGNAL PEPTIDASE"/>
    <property type="match status" value="1"/>
</dbReference>
<reference evidence="13" key="1">
    <citation type="submission" date="2016-07" db="EMBL/GenBank/DDBJ databases">
        <authorList>
            <person name="Florea S."/>
            <person name="Webb J.S."/>
            <person name="Jaromczyk J."/>
            <person name="Schardl C.L."/>
        </authorList>
    </citation>
    <scope>NUCLEOTIDE SEQUENCE [LARGE SCALE GENOMIC DNA]</scope>
    <source>
        <strain evidence="13">KCTC 42131</strain>
    </source>
</reference>
<name>A0A1E8CJL5_9GAMM</name>
<dbReference type="GO" id="GO:0004190">
    <property type="term" value="F:aspartic-type endopeptidase activity"/>
    <property type="evidence" value="ECO:0007669"/>
    <property type="project" value="UniProtKB-KW"/>
</dbReference>
<proteinExistence type="inferred from homology"/>